<feature type="region of interest" description="Disordered" evidence="1">
    <location>
        <begin position="1"/>
        <end position="46"/>
    </location>
</feature>
<gene>
    <name evidence="2" type="ORF">CJN711_LOCUS28874</name>
</gene>
<evidence type="ECO:0000256" key="1">
    <source>
        <dbReference type="SAM" id="MobiDB-lite"/>
    </source>
</evidence>
<feature type="compositionally biased region" description="Polar residues" evidence="1">
    <location>
        <begin position="97"/>
        <end position="117"/>
    </location>
</feature>
<dbReference type="AlphaFoldDB" id="A0A815V169"/>
<feature type="region of interest" description="Disordered" evidence="1">
    <location>
        <begin position="571"/>
        <end position="590"/>
    </location>
</feature>
<sequence>MIKSSTPVSTISSVDTNNTTTTSNAAQSGPYTKAQFQNTMEGSRSVKNAKEVEQLLRDYPAALELYRTGKYKVKVKYEADIERVILVEKRSTKVVPNNETKTNSVQQNYQSRPTLSTDSERRKQEVITEKDSERSCNRAESQDHTVPVTSVTDNSSSVNATTSSMPTIVNTQPKTDLHSAASKEQKIPEPSQTQEPQQEEQEEQKKEKHHSDRRTRSRNSPSNVLQLKHKEKKSSRDHRGVLVPLMTNGTQTQHMWQSPQGVQHYFSQPAVRQQTQPSNMYMAPPHPLRQNSAFQQPYYYGQTPLPAITYQQRSAYPLSSTNTLLGNGTSSTVNSINNYSASSKSKHNSNMAATVNTSYPTFYPNQPQYLPPQPIYPSHVPYQMPIQWPTVAHRRARPVLNDDNIPIETRRTSKHRAHSVDTGPRSQPPINYHNQPQQPARPVIVESHHHHHHRHHRSQPTNAPINPVGPSVGAPIEQHTLLNPNTISTVDNGTNGSERLTIRQLNEMFFNTEPSGRLPYGTLPNILQRFGIALTESELTSAAIDLAYNVNEPISARRLVHVLVKLGKISKSTNQQQQQQQPTASPVMLPEDREVIDIMTQSRSIGTASAHPNNWH</sequence>
<name>A0A815V169_9BILA</name>
<feature type="compositionally biased region" description="Polar residues" evidence="1">
    <location>
        <begin position="424"/>
        <end position="438"/>
    </location>
</feature>
<feature type="compositionally biased region" description="Polar residues" evidence="1">
    <location>
        <begin position="165"/>
        <end position="174"/>
    </location>
</feature>
<reference evidence="2" key="1">
    <citation type="submission" date="2021-02" db="EMBL/GenBank/DDBJ databases">
        <authorList>
            <person name="Nowell W R."/>
        </authorList>
    </citation>
    <scope>NUCLEOTIDE SEQUENCE</scope>
</reference>
<accession>A0A815V169</accession>
<evidence type="ECO:0000313" key="3">
    <source>
        <dbReference type="Proteomes" id="UP000663855"/>
    </source>
</evidence>
<dbReference type="EMBL" id="CAJNOV010013626">
    <property type="protein sequence ID" value="CAF1528424.1"/>
    <property type="molecule type" value="Genomic_DNA"/>
</dbReference>
<feature type="compositionally biased region" description="Basic and acidic residues" evidence="1">
    <location>
        <begin position="175"/>
        <end position="187"/>
    </location>
</feature>
<proteinExistence type="predicted"/>
<organism evidence="2 3">
    <name type="scientific">Rotaria magnacalcarata</name>
    <dbReference type="NCBI Taxonomy" id="392030"/>
    <lineage>
        <taxon>Eukaryota</taxon>
        <taxon>Metazoa</taxon>
        <taxon>Spiralia</taxon>
        <taxon>Gnathifera</taxon>
        <taxon>Rotifera</taxon>
        <taxon>Eurotatoria</taxon>
        <taxon>Bdelloidea</taxon>
        <taxon>Philodinida</taxon>
        <taxon>Philodinidae</taxon>
        <taxon>Rotaria</taxon>
    </lineage>
</organism>
<feature type="region of interest" description="Disordered" evidence="1">
    <location>
        <begin position="97"/>
        <end position="241"/>
    </location>
</feature>
<feature type="compositionally biased region" description="Basic residues" evidence="1">
    <location>
        <begin position="227"/>
        <end position="236"/>
    </location>
</feature>
<comment type="caution">
    <text evidence="2">The sequence shown here is derived from an EMBL/GenBank/DDBJ whole genome shotgun (WGS) entry which is preliminary data.</text>
</comment>
<feature type="compositionally biased region" description="Basic and acidic residues" evidence="1">
    <location>
        <begin position="118"/>
        <end position="143"/>
    </location>
</feature>
<feature type="compositionally biased region" description="Low complexity" evidence="1">
    <location>
        <begin position="145"/>
        <end position="164"/>
    </location>
</feature>
<dbReference type="Proteomes" id="UP000663855">
    <property type="component" value="Unassembled WGS sequence"/>
</dbReference>
<feature type="compositionally biased region" description="Basic residues" evidence="1">
    <location>
        <begin position="448"/>
        <end position="458"/>
    </location>
</feature>
<feature type="compositionally biased region" description="Polar residues" evidence="1">
    <location>
        <begin position="25"/>
        <end position="46"/>
    </location>
</feature>
<evidence type="ECO:0000313" key="2">
    <source>
        <dbReference type="EMBL" id="CAF1528424.1"/>
    </source>
</evidence>
<feature type="compositionally biased region" description="Low complexity" evidence="1">
    <location>
        <begin position="9"/>
        <end position="24"/>
    </location>
</feature>
<feature type="region of interest" description="Disordered" evidence="1">
    <location>
        <begin position="401"/>
        <end position="469"/>
    </location>
</feature>
<protein>
    <submittedName>
        <fullName evidence="2">Uncharacterized protein</fullName>
    </submittedName>
</protein>